<evidence type="ECO:0000256" key="3">
    <source>
        <dbReference type="ARBA" id="ARBA00029631"/>
    </source>
</evidence>
<accession>A0A427XQL6</accession>
<gene>
    <name evidence="4" type="ORF">EHS24_008589</name>
</gene>
<sequence>MANTVTETIEKGTQEVKHAGQAVTNEVKAEVQTAVNKDVDSTDTNLRYAAYLRRIRDIARAGSRYTAYTSDIGEAFRPVVPPYLVTAAYGVSWAYLIGDVAFTTYKAKEAGPTPIEAANFSEPTRLTMVAVKRSVFQSVASMALPAFTIHTAVRQASKMVAKSSNITLKRWGPTAVGISIVPALPFLFDHPVEIAVDSIFDKIEEALEKKPAGGAAAPPAGKTEL</sequence>
<proteinExistence type="inferred from homology"/>
<dbReference type="GO" id="GO:0000266">
    <property type="term" value="P:mitochondrial fission"/>
    <property type="evidence" value="ECO:0007669"/>
    <property type="project" value="TreeGrafter"/>
</dbReference>
<dbReference type="STRING" id="105984.A0A427XQL6"/>
<dbReference type="GO" id="GO:0005739">
    <property type="term" value="C:mitochondrion"/>
    <property type="evidence" value="ECO:0007669"/>
    <property type="project" value="TreeGrafter"/>
</dbReference>
<reference evidence="4 5" key="1">
    <citation type="submission" date="2018-11" db="EMBL/GenBank/DDBJ databases">
        <title>Genome sequence of Apiotrichum porosum DSM 27194.</title>
        <authorList>
            <person name="Aliyu H."/>
            <person name="Gorte O."/>
            <person name="Ochsenreither K."/>
        </authorList>
    </citation>
    <scope>NUCLEOTIDE SEQUENCE [LARGE SCALE GENOMIC DNA]</scope>
    <source>
        <strain evidence="4 5">DSM 27194</strain>
    </source>
</reference>
<comment type="similarity">
    <text evidence="1">Belongs to the MTFP1 family.</text>
</comment>
<organism evidence="4 5">
    <name type="scientific">Apiotrichum porosum</name>
    <dbReference type="NCBI Taxonomy" id="105984"/>
    <lineage>
        <taxon>Eukaryota</taxon>
        <taxon>Fungi</taxon>
        <taxon>Dikarya</taxon>
        <taxon>Basidiomycota</taxon>
        <taxon>Agaricomycotina</taxon>
        <taxon>Tremellomycetes</taxon>
        <taxon>Trichosporonales</taxon>
        <taxon>Trichosporonaceae</taxon>
        <taxon>Apiotrichum</taxon>
    </lineage>
</organism>
<dbReference type="PANTHER" id="PTHR11001:SF2">
    <property type="entry name" value="MITOCHONDRIAL FISSION PROCESS PROTEIN 1"/>
    <property type="match status" value="1"/>
</dbReference>
<dbReference type="EMBL" id="RSCE01000007">
    <property type="protein sequence ID" value="RSH81154.1"/>
    <property type="molecule type" value="Genomic_DNA"/>
</dbReference>
<dbReference type="OrthoDB" id="424969at2759"/>
<keyword evidence="5" id="KW-1185">Reference proteome</keyword>
<evidence type="ECO:0000313" key="4">
    <source>
        <dbReference type="EMBL" id="RSH81154.1"/>
    </source>
</evidence>
<dbReference type="InterPro" id="IPR019560">
    <property type="entry name" value="Mitochondrial_18_kDa_protein"/>
</dbReference>
<comment type="caution">
    <text evidence="4">The sequence shown here is derived from an EMBL/GenBank/DDBJ whole genome shotgun (WGS) entry which is preliminary data.</text>
</comment>
<evidence type="ECO:0000256" key="2">
    <source>
        <dbReference type="ARBA" id="ARBA00017835"/>
    </source>
</evidence>
<dbReference type="PANTHER" id="PTHR11001">
    <property type="entry name" value="MITOCHONDRIAL FISSION PROCESS PROTEIN 1"/>
    <property type="match status" value="1"/>
</dbReference>
<dbReference type="RefSeq" id="XP_028475873.1">
    <property type="nucleotide sequence ID" value="XM_028623899.1"/>
</dbReference>
<name>A0A427XQL6_9TREE</name>
<dbReference type="Proteomes" id="UP000279236">
    <property type="component" value="Unassembled WGS sequence"/>
</dbReference>
<protein>
    <recommendedName>
        <fullName evidence="2">Mitochondrial fission process protein 1</fullName>
    </recommendedName>
    <alternativeName>
        <fullName evidence="3">Mitochondrial 18 kDa protein</fullName>
    </alternativeName>
</protein>
<dbReference type="Pfam" id="PF10558">
    <property type="entry name" value="MTP18"/>
    <property type="match status" value="1"/>
</dbReference>
<dbReference type="AlphaFoldDB" id="A0A427XQL6"/>
<evidence type="ECO:0000256" key="1">
    <source>
        <dbReference type="ARBA" id="ARBA00009224"/>
    </source>
</evidence>
<evidence type="ECO:0000313" key="5">
    <source>
        <dbReference type="Proteomes" id="UP000279236"/>
    </source>
</evidence>
<dbReference type="GeneID" id="39593132"/>